<dbReference type="eggNOG" id="ENOG5030V4A">
    <property type="taxonomic scope" value="Bacteria"/>
</dbReference>
<feature type="transmembrane region" description="Helical" evidence="2">
    <location>
        <begin position="6"/>
        <end position="23"/>
    </location>
</feature>
<evidence type="ECO:0000256" key="1">
    <source>
        <dbReference type="SAM" id="MobiDB-lite"/>
    </source>
</evidence>
<name>V4RUM9_9HYPH</name>
<keyword evidence="5" id="KW-1185">Reference proteome</keyword>
<keyword evidence="2" id="KW-1133">Transmembrane helix</keyword>
<dbReference type="EMBL" id="AWXZ01000013">
    <property type="protein sequence ID" value="ESR26780.1"/>
    <property type="molecule type" value="Genomic_DNA"/>
</dbReference>
<proteinExistence type="predicted"/>
<comment type="caution">
    <text evidence="4">The sequence shown here is derived from an EMBL/GenBank/DDBJ whole genome shotgun (WGS) entry which is preliminary data.</text>
</comment>
<feature type="region of interest" description="Disordered" evidence="1">
    <location>
        <begin position="113"/>
        <end position="166"/>
    </location>
</feature>
<dbReference type="Proteomes" id="UP000017819">
    <property type="component" value="Unassembled WGS sequence"/>
</dbReference>
<dbReference type="InterPro" id="IPR045531">
    <property type="entry name" value="DUF6468"/>
</dbReference>
<accession>V4RUM9</accession>
<keyword evidence="2" id="KW-0472">Membrane</keyword>
<gene>
    <name evidence="4" type="ORF">N177_0564</name>
</gene>
<keyword evidence="2" id="KW-0812">Transmembrane</keyword>
<feature type="compositionally biased region" description="Basic and acidic residues" evidence="1">
    <location>
        <begin position="113"/>
        <end position="138"/>
    </location>
</feature>
<reference evidence="4 5" key="1">
    <citation type="journal article" date="2014" name="Genome Announc.">
        <title>Draft Genome Sequence of Lutibaculum baratangense Strain AMV1T, Isolated from a Mud Volcano in Andamans, India.</title>
        <authorList>
            <person name="Singh A."/>
            <person name="Sreenivas A."/>
            <person name="Sathyanarayana Reddy G."/>
            <person name="Pinnaka A.K."/>
            <person name="Shivaji S."/>
        </authorList>
    </citation>
    <scope>NUCLEOTIDE SEQUENCE [LARGE SCALE GENOMIC DNA]</scope>
    <source>
        <strain evidence="4 5">AMV1</strain>
    </source>
</reference>
<protein>
    <recommendedName>
        <fullName evidence="3">DUF6468 domain-containing protein</fullName>
    </recommendedName>
</protein>
<evidence type="ECO:0000256" key="2">
    <source>
        <dbReference type="SAM" id="Phobius"/>
    </source>
</evidence>
<evidence type="ECO:0000259" key="3">
    <source>
        <dbReference type="Pfam" id="PF20072"/>
    </source>
</evidence>
<sequence>MVAVELLVAVLLATTIGYCALLNRRLSRLRADEAALKAMVVELVQASEAAERTVAEYRRTAAECDSDLAAKLKDAQHFSRFLTHEIDRGEAVLLRLARLGEMVRARRAAAAAARDEAEKEEGVARGRSSEAAHVHPVQEEAEPVSRGRGFAPELPEDEAHDMRVAA</sequence>
<evidence type="ECO:0000313" key="5">
    <source>
        <dbReference type="Proteomes" id="UP000017819"/>
    </source>
</evidence>
<dbReference type="STRING" id="631454.N177_0564"/>
<organism evidence="4 5">
    <name type="scientific">Lutibaculum baratangense AMV1</name>
    <dbReference type="NCBI Taxonomy" id="631454"/>
    <lineage>
        <taxon>Bacteria</taxon>
        <taxon>Pseudomonadati</taxon>
        <taxon>Pseudomonadota</taxon>
        <taxon>Alphaproteobacteria</taxon>
        <taxon>Hyphomicrobiales</taxon>
        <taxon>Tepidamorphaceae</taxon>
        <taxon>Lutibaculum</taxon>
    </lineage>
</organism>
<dbReference type="Pfam" id="PF20072">
    <property type="entry name" value="DUF6468"/>
    <property type="match status" value="1"/>
</dbReference>
<evidence type="ECO:0000313" key="4">
    <source>
        <dbReference type="EMBL" id="ESR26780.1"/>
    </source>
</evidence>
<feature type="domain" description="DUF6468" evidence="3">
    <location>
        <begin position="29"/>
        <end position="102"/>
    </location>
</feature>
<dbReference type="AlphaFoldDB" id="V4RUM9"/>